<dbReference type="InterPro" id="IPR006860">
    <property type="entry name" value="FecR"/>
</dbReference>
<dbReference type="RefSeq" id="WP_077130718.1">
    <property type="nucleotide sequence ID" value="NZ_CP014263.1"/>
</dbReference>
<dbReference type="Pfam" id="PF16344">
    <property type="entry name" value="FecR_C"/>
    <property type="match status" value="1"/>
</dbReference>
<evidence type="ECO:0000259" key="2">
    <source>
        <dbReference type="Pfam" id="PF04773"/>
    </source>
</evidence>
<evidence type="ECO:0000256" key="1">
    <source>
        <dbReference type="SAM" id="Phobius"/>
    </source>
</evidence>
<dbReference type="InterPro" id="IPR012373">
    <property type="entry name" value="Ferrdict_sens_TM"/>
</dbReference>
<reference evidence="4 5" key="1">
    <citation type="submission" date="2016-01" db="EMBL/GenBank/DDBJ databases">
        <authorList>
            <person name="Oliw E.H."/>
        </authorList>
    </citation>
    <scope>NUCLEOTIDE SEQUENCE [LARGE SCALE GENOMIC DNA]</scope>
    <source>
        <strain evidence="4 5">DY10</strain>
    </source>
</reference>
<protein>
    <recommendedName>
        <fullName evidence="6">Iron dicitrate transport regulator FecR</fullName>
    </recommendedName>
</protein>
<dbReference type="STRING" id="1178516.AWR27_08040"/>
<feature type="transmembrane region" description="Helical" evidence="1">
    <location>
        <begin position="94"/>
        <end position="114"/>
    </location>
</feature>
<evidence type="ECO:0008006" key="6">
    <source>
        <dbReference type="Google" id="ProtNLM"/>
    </source>
</evidence>
<sequence>MKDYQQFDAHDFMHDPSFRDWVAGRADASAFWEGWLRTHPEKNETVQQAREWLLAIWTEFDDLPEAERVDRVARIKLARAARFRQPVVRRLGGWRGWAAAAAIVLVCGLGWLAYNQLQPTDTGRSQRISYEQVLDHIGDAKPVEQQNPARQPRRIALPDGSVVTLSPNSKISYEPTLAQQKNRTVYLSGEAFFEVVKDPARPFQVYAHGIVTKVLGTSFRIKAYDNVPDVTVQVRTGRVSVFASTRAKNAASLFTNLVDGIILTPNQQVVLTPEETLVKSIVPKPVLLNPDVVHAGTVYTDVPLSQILQKLEDSYGIEIVYDEIALRECLLTARLYDEPLLEQISLLCKSVGATYAVTDGRIVLTGGGCQ</sequence>
<dbReference type="GO" id="GO:0016989">
    <property type="term" value="F:sigma factor antagonist activity"/>
    <property type="evidence" value="ECO:0007669"/>
    <property type="project" value="TreeGrafter"/>
</dbReference>
<evidence type="ECO:0000313" key="4">
    <source>
        <dbReference type="EMBL" id="AQG79280.1"/>
    </source>
</evidence>
<organism evidence="4 5">
    <name type="scientific">Spirosoma montaniterrae</name>
    <dbReference type="NCBI Taxonomy" id="1178516"/>
    <lineage>
        <taxon>Bacteria</taxon>
        <taxon>Pseudomonadati</taxon>
        <taxon>Bacteroidota</taxon>
        <taxon>Cytophagia</taxon>
        <taxon>Cytophagales</taxon>
        <taxon>Cytophagaceae</taxon>
        <taxon>Spirosoma</taxon>
    </lineage>
</organism>
<dbReference type="Pfam" id="PF04773">
    <property type="entry name" value="FecR"/>
    <property type="match status" value="1"/>
</dbReference>
<keyword evidence="1" id="KW-0472">Membrane</keyword>
<keyword evidence="5" id="KW-1185">Reference proteome</keyword>
<proteinExistence type="predicted"/>
<evidence type="ECO:0000313" key="5">
    <source>
        <dbReference type="Proteomes" id="UP000187941"/>
    </source>
</evidence>
<keyword evidence="1" id="KW-1133">Transmembrane helix</keyword>
<gene>
    <name evidence="4" type="ORF">AWR27_08040</name>
</gene>
<feature type="domain" description="Protein FecR C-terminal" evidence="3">
    <location>
        <begin position="298"/>
        <end position="363"/>
    </location>
</feature>
<dbReference type="OrthoDB" id="645173at2"/>
<dbReference type="EMBL" id="CP014263">
    <property type="protein sequence ID" value="AQG79280.1"/>
    <property type="molecule type" value="Genomic_DNA"/>
</dbReference>
<dbReference type="PANTHER" id="PTHR30273">
    <property type="entry name" value="PERIPLASMIC SIGNAL SENSOR AND SIGMA FACTOR ACTIVATOR FECR-RELATED"/>
    <property type="match status" value="1"/>
</dbReference>
<dbReference type="PIRSF" id="PIRSF018266">
    <property type="entry name" value="FecR"/>
    <property type="match status" value="1"/>
</dbReference>
<name>A0A1P9WVC4_9BACT</name>
<dbReference type="KEGG" id="smon:AWR27_08040"/>
<dbReference type="Gene3D" id="3.55.50.30">
    <property type="match status" value="1"/>
</dbReference>
<dbReference type="Gene3D" id="2.60.120.1440">
    <property type="match status" value="1"/>
</dbReference>
<dbReference type="PANTHER" id="PTHR30273:SF2">
    <property type="entry name" value="PROTEIN FECR"/>
    <property type="match status" value="1"/>
</dbReference>
<dbReference type="InterPro" id="IPR032508">
    <property type="entry name" value="FecR_C"/>
</dbReference>
<feature type="domain" description="FecR protein" evidence="2">
    <location>
        <begin position="152"/>
        <end position="239"/>
    </location>
</feature>
<accession>A0A1P9WVC4</accession>
<keyword evidence="1" id="KW-0812">Transmembrane</keyword>
<evidence type="ECO:0000259" key="3">
    <source>
        <dbReference type="Pfam" id="PF16344"/>
    </source>
</evidence>
<dbReference type="Proteomes" id="UP000187941">
    <property type="component" value="Chromosome"/>
</dbReference>
<dbReference type="AlphaFoldDB" id="A0A1P9WVC4"/>